<dbReference type="Pfam" id="PF12071">
    <property type="entry name" value="DUF3551"/>
    <property type="match status" value="1"/>
</dbReference>
<reference evidence="2 3" key="1">
    <citation type="submission" date="2019-12" db="EMBL/GenBank/DDBJ databases">
        <title>Draft genome sequences Bradyrhizobium cajani AMBPC1010, Bradyrhizobium pachyrhizi AMBPC1040 and Bradyrhizobium yuanmingense ALSPC3051, three plant growth promoting strains isolated from nodules of Cajanus cajan L. in Dominican Republic.</title>
        <authorList>
            <person name="Flores-Felix J.D."/>
            <person name="Araujo J."/>
            <person name="Diaz-Alcantara C."/>
            <person name="Gonzalez-Andres F."/>
            <person name="Velazquez E."/>
        </authorList>
    </citation>
    <scope>NUCLEOTIDE SEQUENCE [LARGE SCALE GENOMIC DNA]</scope>
    <source>
        <strain evidence="2 3">1040</strain>
    </source>
</reference>
<evidence type="ECO:0000313" key="3">
    <source>
        <dbReference type="Proteomes" id="UP000436468"/>
    </source>
</evidence>
<evidence type="ECO:0000313" key="2">
    <source>
        <dbReference type="EMBL" id="MVT71080.1"/>
    </source>
</evidence>
<name>A0A844T8Y0_9BRAD</name>
<gene>
    <name evidence="2" type="ORF">GPL21_39240</name>
</gene>
<feature type="chain" id="PRO_5032562750" evidence="1">
    <location>
        <begin position="36"/>
        <end position="93"/>
    </location>
</feature>
<protein>
    <submittedName>
        <fullName evidence="2">DUF3551 domain-containing protein</fullName>
    </submittedName>
</protein>
<keyword evidence="1" id="KW-0732">Signal</keyword>
<dbReference type="EMBL" id="WQNF01000059">
    <property type="protein sequence ID" value="MVT71080.1"/>
    <property type="molecule type" value="Genomic_DNA"/>
</dbReference>
<dbReference type="AlphaFoldDB" id="A0A844T8Y0"/>
<keyword evidence="3" id="KW-1185">Reference proteome</keyword>
<accession>A0A844T8Y0</accession>
<comment type="caution">
    <text evidence="2">The sequence shown here is derived from an EMBL/GenBank/DDBJ whole genome shotgun (WGS) entry which is preliminary data.</text>
</comment>
<organism evidence="2 3">
    <name type="scientific">Bradyrhizobium pachyrhizi</name>
    <dbReference type="NCBI Taxonomy" id="280333"/>
    <lineage>
        <taxon>Bacteria</taxon>
        <taxon>Pseudomonadati</taxon>
        <taxon>Pseudomonadota</taxon>
        <taxon>Alphaproteobacteria</taxon>
        <taxon>Hyphomicrobiales</taxon>
        <taxon>Nitrobacteraceae</taxon>
        <taxon>Bradyrhizobium</taxon>
    </lineage>
</organism>
<sequence length="93" mass="10306">MEQGNTIMRRTNWAILAFAALGTSWIVGSASPAAADPYEYPWCIQGRQEGYPGYCGYQTYQQCQASASGRDAYCGINPRVAFSQQRVAPRAFR</sequence>
<feature type="signal peptide" evidence="1">
    <location>
        <begin position="1"/>
        <end position="35"/>
    </location>
</feature>
<proteinExistence type="predicted"/>
<evidence type="ECO:0000256" key="1">
    <source>
        <dbReference type="SAM" id="SignalP"/>
    </source>
</evidence>
<dbReference type="Proteomes" id="UP000436468">
    <property type="component" value="Unassembled WGS sequence"/>
</dbReference>
<dbReference type="InterPro" id="IPR021937">
    <property type="entry name" value="DUF3551"/>
</dbReference>